<organism evidence="1 2">
    <name type="scientific">Stenotrophomonas lacuserhaii</name>
    <dbReference type="NCBI Taxonomy" id="2760084"/>
    <lineage>
        <taxon>Bacteria</taxon>
        <taxon>Pseudomonadati</taxon>
        <taxon>Pseudomonadota</taxon>
        <taxon>Gammaproteobacteria</taxon>
        <taxon>Lysobacterales</taxon>
        <taxon>Lysobacteraceae</taxon>
        <taxon>Stenotrophomonas</taxon>
    </lineage>
</organism>
<comment type="caution">
    <text evidence="1">The sequence shown here is derived from an EMBL/GenBank/DDBJ whole genome shotgun (WGS) entry which is preliminary data.</text>
</comment>
<dbReference type="Proteomes" id="UP000636938">
    <property type="component" value="Unassembled WGS sequence"/>
</dbReference>
<evidence type="ECO:0000313" key="2">
    <source>
        <dbReference type="Proteomes" id="UP000636938"/>
    </source>
</evidence>
<dbReference type="EMBL" id="JACSQS010000003">
    <property type="protein sequence ID" value="MBD7953418.1"/>
    <property type="molecule type" value="Genomic_DNA"/>
</dbReference>
<name>A0A8X8FTZ9_9GAMM</name>
<sequence>MAAVGSLLLLSDAGASQIENAEGAMSDQVSIALREASRSVAPLKSLADVDLHLKDAPATPLLALSEDQRRRFVKSLVFTDKGLASYSWLSLTELSIVDRYRILALFGAQNDLTKLPHMPVKSEAEESMIFLASLQDELPMTQRNSVCWVREPNVVRCEYEYGANCDPNACRPR</sequence>
<evidence type="ECO:0000313" key="1">
    <source>
        <dbReference type="EMBL" id="MBD7953418.1"/>
    </source>
</evidence>
<keyword evidence="2" id="KW-1185">Reference proteome</keyword>
<protein>
    <submittedName>
        <fullName evidence="1">Uncharacterized protein</fullName>
    </submittedName>
</protein>
<dbReference type="AlphaFoldDB" id="A0A8X8FTZ9"/>
<dbReference type="RefSeq" id="WP_191769309.1">
    <property type="nucleotide sequence ID" value="NZ_JACSQS010000003.1"/>
</dbReference>
<reference evidence="1 2" key="1">
    <citation type="submission" date="2020-08" db="EMBL/GenBank/DDBJ databases">
        <title>A Genomic Blueprint of the Chicken Gut Microbiome.</title>
        <authorList>
            <person name="Gilroy R."/>
            <person name="Ravi A."/>
            <person name="Getino M."/>
            <person name="Pursley I."/>
            <person name="Horton D.L."/>
            <person name="Alikhan N.-F."/>
            <person name="Baker D."/>
            <person name="Gharbi K."/>
            <person name="Hall N."/>
            <person name="Watson M."/>
            <person name="Adriaenssens E.M."/>
            <person name="Foster-Nyarko E."/>
            <person name="Jarju S."/>
            <person name="Secka A."/>
            <person name="Antonio M."/>
            <person name="Oren A."/>
            <person name="Chaudhuri R."/>
            <person name="La Ragione R.M."/>
            <person name="Hildebrand F."/>
            <person name="Pallen M.J."/>
        </authorList>
    </citation>
    <scope>NUCLEOTIDE SEQUENCE [LARGE SCALE GENOMIC DNA]</scope>
    <source>
        <strain evidence="1 2">Sa5BUN4</strain>
    </source>
</reference>
<accession>A0A8X8FTZ9</accession>
<gene>
    <name evidence="1" type="ORF">H9654_04275</name>
</gene>
<proteinExistence type="predicted"/>